<dbReference type="CDD" id="cd07302">
    <property type="entry name" value="CHD"/>
    <property type="match status" value="1"/>
</dbReference>
<dbReference type="InterPro" id="IPR029787">
    <property type="entry name" value="Nucleotide_cyclase"/>
</dbReference>
<dbReference type="CDD" id="cd03017">
    <property type="entry name" value="PRX_BCP"/>
    <property type="match status" value="1"/>
</dbReference>
<dbReference type="Pfam" id="PF00578">
    <property type="entry name" value="AhpC-TSA"/>
    <property type="match status" value="1"/>
</dbReference>
<dbReference type="AlphaFoldDB" id="A0A7S3FUF4"/>
<dbReference type="InterPro" id="IPR000866">
    <property type="entry name" value="AhpC/TSA"/>
</dbReference>
<accession>A0A7S3FUF4</accession>
<reference evidence="3" key="1">
    <citation type="submission" date="2021-01" db="EMBL/GenBank/DDBJ databases">
        <authorList>
            <person name="Corre E."/>
            <person name="Pelletier E."/>
            <person name="Niang G."/>
            <person name="Scheremetjew M."/>
            <person name="Finn R."/>
            <person name="Kale V."/>
            <person name="Holt S."/>
            <person name="Cochrane G."/>
            <person name="Meng A."/>
            <person name="Brown T."/>
            <person name="Cohen L."/>
        </authorList>
    </citation>
    <scope>NUCLEOTIDE SEQUENCE</scope>
    <source>
        <strain evidence="3">RCC1871</strain>
    </source>
</reference>
<dbReference type="GO" id="GO:0016209">
    <property type="term" value="F:antioxidant activity"/>
    <property type="evidence" value="ECO:0007669"/>
    <property type="project" value="InterPro"/>
</dbReference>
<dbReference type="Gene3D" id="3.30.70.1230">
    <property type="entry name" value="Nucleotide cyclase"/>
    <property type="match status" value="2"/>
</dbReference>
<protein>
    <recommendedName>
        <fullName evidence="2">Guanylate cyclase domain-containing protein</fullName>
    </recommendedName>
</protein>
<proteinExistence type="predicted"/>
<dbReference type="EMBL" id="HBHZ01011108">
    <property type="protein sequence ID" value="CAE0195479.1"/>
    <property type="molecule type" value="Transcribed_RNA"/>
</dbReference>
<feature type="domain" description="Guanylate cyclase" evidence="2">
    <location>
        <begin position="987"/>
        <end position="1032"/>
    </location>
</feature>
<dbReference type="PANTHER" id="PTHR43081:SF1">
    <property type="entry name" value="ADENYLATE CYCLASE, TERMINAL-DIFFERENTIATION SPECIFIC"/>
    <property type="match status" value="1"/>
</dbReference>
<dbReference type="GO" id="GO:0016491">
    <property type="term" value="F:oxidoreductase activity"/>
    <property type="evidence" value="ECO:0007669"/>
    <property type="project" value="InterPro"/>
</dbReference>
<dbReference type="GO" id="GO:0009190">
    <property type="term" value="P:cyclic nucleotide biosynthetic process"/>
    <property type="evidence" value="ECO:0007669"/>
    <property type="project" value="InterPro"/>
</dbReference>
<gene>
    <name evidence="3" type="ORF">CROS1456_LOCUS8576</name>
</gene>
<keyword evidence="1" id="KW-0472">Membrane</keyword>
<organism evidence="3">
    <name type="scientific">Chloropicon roscoffensis</name>
    <dbReference type="NCBI Taxonomy" id="1461544"/>
    <lineage>
        <taxon>Eukaryota</taxon>
        <taxon>Viridiplantae</taxon>
        <taxon>Chlorophyta</taxon>
        <taxon>Chloropicophyceae</taxon>
        <taxon>Chloropicales</taxon>
        <taxon>Chloropicaceae</taxon>
        <taxon>Chloropicon</taxon>
    </lineage>
</organism>
<dbReference type="Pfam" id="PF00211">
    <property type="entry name" value="Guanylate_cyc"/>
    <property type="match status" value="2"/>
</dbReference>
<dbReference type="PANTHER" id="PTHR43081">
    <property type="entry name" value="ADENYLATE CYCLASE, TERMINAL-DIFFERENTIATION SPECIFIC-RELATED"/>
    <property type="match status" value="1"/>
</dbReference>
<evidence type="ECO:0000259" key="2">
    <source>
        <dbReference type="PROSITE" id="PS50125"/>
    </source>
</evidence>
<dbReference type="SMART" id="SM00044">
    <property type="entry name" value="CYCc"/>
    <property type="match status" value="1"/>
</dbReference>
<dbReference type="PROSITE" id="PS50125">
    <property type="entry name" value="GUANYLATE_CYCLASE_2"/>
    <property type="match status" value="1"/>
</dbReference>
<keyword evidence="1" id="KW-0812">Transmembrane</keyword>
<keyword evidence="1" id="KW-1133">Transmembrane helix</keyword>
<name>A0A7S3FUF4_9CHLO</name>
<dbReference type="InterPro" id="IPR001054">
    <property type="entry name" value="A/G_cyclase"/>
</dbReference>
<evidence type="ECO:0000313" key="3">
    <source>
        <dbReference type="EMBL" id="CAE0195479.1"/>
    </source>
</evidence>
<dbReference type="Gene3D" id="3.40.30.10">
    <property type="entry name" value="Glutaredoxin"/>
    <property type="match status" value="1"/>
</dbReference>
<dbReference type="InterPro" id="IPR050697">
    <property type="entry name" value="Adenylyl/Guanylyl_Cyclase_3/4"/>
</dbReference>
<dbReference type="SUPFAM" id="SSF55073">
    <property type="entry name" value="Nucleotide cyclase"/>
    <property type="match status" value="2"/>
</dbReference>
<sequence length="1079" mass="118043">MTDQAALESLAEACDAENADPLACYGDFFVAAGDALRAALVRTSSELRKNESQCELVACACDGSALGVYEGCEVILEEVGAGGGHGGGGEARRDTLITLFVTLGICFCVCVVVGVPLLWWLRRRHFRRKEIMKREVKLHTLLAQCTDQLTQGGGGSGRTPRRAGSASLRDLDLSFLSTMEESAKDVDVSLASSESQRYRSQRSFGASFARSGSRREVVFVVTDIENSTLCSELNQQAFCDIQEAHDLLMRDALDEFGGYEINTEGDSFRCAFDRATQALLFCVRVQMELLQYPWSPEVLALPGMGEIRSLLQERQGRGGKSSEAVVWRGPRVRMGVHCARDYAVERHKLTGALQASGSGLNLANEVESCASGGQILVTRNAADKCKSEASVFHLLLSPLGIYSLKSGPVPLYQAQPATGPLSFRGFPAISKESVGDPLALQAKPITGQVVLVTLRVCDDDEKEEDSNFRGFPVVAEDTLMRQDAVVKATFWRQCQRKFEGSQILLRSWIQQFGGYEQKAVEREGIGYLVVVFRGWEAAIKFAMVVQVGTLMMPRDRRARLAAAVCEGESFSETQCEEAEENEPPELESFSTLQEFKNVDNERQVEDRSPEGRAVKGIVMQLAHSFFATTGRAEAEVGDPLWSHPAWGRSYAATICSAYCGGRVSPASYLGKKVLVLFFYFTDKTWGCAMEAKYFRDYYMLFQAHGAEVIGVSLDGRSSQQAFSSGLHLPYPLISDVPGGLHRIFSGSRLDQLTRRTYIVSKTGHLVDKYTTTLGIDGKGYPHVMHALEKVQDMWNSERLREESGIGYRGAALCRQVCEMARERTILVALPAGRDVWDDLPSLRGPARPCLVDFGNLEVGSGSSPGLGDPKAGFVIKYSLYGVLPSVLADRWKTREGLRGAHRMSGGAFQAPDPASRVTFVFTFVHAAAMGSSDCLDSAIKWADLARQELLHRGGYECQEVGEGNFMLAFDNVPAAVVFCAEAQRRVSESGEDKRIGVAMGVASGVPAYGKPHSKTGRQDYFGKVVNLAARVAKRAKPGQVLAALTQQDTQKWPQGLAIHNMGKMTFKGIGKRTEVYQVG</sequence>
<evidence type="ECO:0000256" key="1">
    <source>
        <dbReference type="SAM" id="Phobius"/>
    </source>
</evidence>
<dbReference type="GO" id="GO:0035556">
    <property type="term" value="P:intracellular signal transduction"/>
    <property type="evidence" value="ECO:0007669"/>
    <property type="project" value="InterPro"/>
</dbReference>
<dbReference type="InterPro" id="IPR036249">
    <property type="entry name" value="Thioredoxin-like_sf"/>
</dbReference>
<dbReference type="SUPFAM" id="SSF52833">
    <property type="entry name" value="Thioredoxin-like"/>
    <property type="match status" value="1"/>
</dbReference>
<feature type="transmembrane region" description="Helical" evidence="1">
    <location>
        <begin position="96"/>
        <end position="121"/>
    </location>
</feature>